<organism evidence="7 8">
    <name type="scientific">Trichinella zimbabwensis</name>
    <dbReference type="NCBI Taxonomy" id="268475"/>
    <lineage>
        <taxon>Eukaryota</taxon>
        <taxon>Metazoa</taxon>
        <taxon>Ecdysozoa</taxon>
        <taxon>Nematoda</taxon>
        <taxon>Enoplea</taxon>
        <taxon>Dorylaimia</taxon>
        <taxon>Trichinellida</taxon>
        <taxon>Trichinellidae</taxon>
        <taxon>Trichinella</taxon>
    </lineage>
</organism>
<evidence type="ECO:0000313" key="8">
    <source>
        <dbReference type="Proteomes" id="UP000055024"/>
    </source>
</evidence>
<dbReference type="GO" id="GO:0006754">
    <property type="term" value="P:ATP biosynthetic process"/>
    <property type="evidence" value="ECO:0007669"/>
    <property type="project" value="TreeGrafter"/>
</dbReference>
<evidence type="ECO:0000256" key="4">
    <source>
        <dbReference type="ARBA" id="ARBA00022801"/>
    </source>
</evidence>
<comment type="caution">
    <text evidence="7">The sequence shown here is derived from an EMBL/GenBank/DDBJ whole genome shotgun (WGS) entry which is preliminary data.</text>
</comment>
<name>A0A0V1HTE2_9BILA</name>
<dbReference type="InterPro" id="IPR015797">
    <property type="entry name" value="NUDIX_hydrolase-like_dom_sf"/>
</dbReference>
<dbReference type="Gene3D" id="3.90.79.10">
    <property type="entry name" value="Nucleoside Triphosphate Pyrophosphohydrolase"/>
    <property type="match status" value="1"/>
</dbReference>
<dbReference type="InterPro" id="IPR051325">
    <property type="entry name" value="Nudix_hydrolase_domain"/>
</dbReference>
<dbReference type="PANTHER" id="PTHR21340:SF0">
    <property type="entry name" value="BIS(5'-NUCLEOSYL)-TETRAPHOSPHATASE [ASYMMETRICAL]"/>
    <property type="match status" value="1"/>
</dbReference>
<dbReference type="PROSITE" id="PS51462">
    <property type="entry name" value="NUDIX"/>
    <property type="match status" value="1"/>
</dbReference>
<dbReference type="PANTHER" id="PTHR21340">
    <property type="entry name" value="DIADENOSINE 5,5-P1,P4-TETRAPHOSPHATE PYROPHOSPHOHYDROLASE MUTT"/>
    <property type="match status" value="1"/>
</dbReference>
<dbReference type="OrthoDB" id="276276at2759"/>
<keyword evidence="4" id="KW-0378">Hydrolase</keyword>
<evidence type="ECO:0000256" key="3">
    <source>
        <dbReference type="ARBA" id="ARBA00022741"/>
    </source>
</evidence>
<dbReference type="SUPFAM" id="SSF55811">
    <property type="entry name" value="Nudix"/>
    <property type="match status" value="1"/>
</dbReference>
<dbReference type="STRING" id="268475.A0A0V1HTE2"/>
<dbReference type="Pfam" id="PF00293">
    <property type="entry name" value="NUDIX"/>
    <property type="match status" value="1"/>
</dbReference>
<feature type="domain" description="Nudix hydrolase" evidence="6">
    <location>
        <begin position="11"/>
        <end position="143"/>
    </location>
</feature>
<gene>
    <name evidence="7" type="primary">ndx-4</name>
    <name evidence="7" type="ORF">T11_13207</name>
</gene>
<dbReference type="PROSITE" id="PS00893">
    <property type="entry name" value="NUDIX_BOX"/>
    <property type="match status" value="1"/>
</dbReference>
<dbReference type="AlphaFoldDB" id="A0A0V1HTE2"/>
<comment type="similarity">
    <text evidence="1">Belongs to the Nudix hydrolase family.</text>
</comment>
<sequence length="154" mass="17854">LPSFSIMTDTAEIHAAGFVIFRVIGGIREYLLLQAAYEPHHWSPPKGRLEKDEDEFLAAVREVFEETGLSETDCYIIVGFKHQLHYEANHRQKKVTYWLARIKNPTSEIRLSVEHDSYRWCSLEDAKKLIEHSNMFEMILSADNFVSNQRVGAQ</sequence>
<dbReference type="GO" id="GO:0004081">
    <property type="term" value="F:bis(5'-nucleosyl)-tetraphosphatase (asymmetrical) activity"/>
    <property type="evidence" value="ECO:0007669"/>
    <property type="project" value="TreeGrafter"/>
</dbReference>
<evidence type="ECO:0000313" key="7">
    <source>
        <dbReference type="EMBL" id="KRZ13567.1"/>
    </source>
</evidence>
<reference evidence="7 8" key="1">
    <citation type="submission" date="2015-01" db="EMBL/GenBank/DDBJ databases">
        <title>Evolution of Trichinella species and genotypes.</title>
        <authorList>
            <person name="Korhonen P.K."/>
            <person name="Edoardo P."/>
            <person name="Giuseppe L.R."/>
            <person name="Gasser R.B."/>
        </authorList>
    </citation>
    <scope>NUCLEOTIDE SEQUENCE [LARGE SCALE GENOMIC DNA]</scope>
    <source>
        <strain evidence="7">ISS1029</strain>
    </source>
</reference>
<keyword evidence="3" id="KW-0547">Nucleotide-binding</keyword>
<dbReference type="InterPro" id="IPR020084">
    <property type="entry name" value="NUDIX_hydrolase_CS"/>
</dbReference>
<dbReference type="Proteomes" id="UP000055024">
    <property type="component" value="Unassembled WGS sequence"/>
</dbReference>
<dbReference type="CDD" id="cd03428">
    <property type="entry name" value="NUDIX_Ap4A_Nudt2"/>
    <property type="match status" value="1"/>
</dbReference>
<dbReference type="EMBL" id="JYDP01000031">
    <property type="protein sequence ID" value="KRZ13567.1"/>
    <property type="molecule type" value="Genomic_DNA"/>
</dbReference>
<dbReference type="GO" id="GO:0000166">
    <property type="term" value="F:nucleotide binding"/>
    <property type="evidence" value="ECO:0007669"/>
    <property type="project" value="UniProtKB-KW"/>
</dbReference>
<dbReference type="InterPro" id="IPR003565">
    <property type="entry name" value="Tetra_PHTase"/>
</dbReference>
<keyword evidence="8" id="KW-1185">Reference proteome</keyword>
<evidence type="ECO:0000259" key="6">
    <source>
        <dbReference type="PROSITE" id="PS51462"/>
    </source>
</evidence>
<evidence type="ECO:0000256" key="1">
    <source>
        <dbReference type="ARBA" id="ARBA00005582"/>
    </source>
</evidence>
<evidence type="ECO:0000256" key="2">
    <source>
        <dbReference type="ARBA" id="ARBA00018911"/>
    </source>
</evidence>
<dbReference type="PRINTS" id="PR01405">
    <property type="entry name" value="TETRPHPHTASE"/>
</dbReference>
<protein>
    <recommendedName>
        <fullName evidence="2">Bis(5'-nucleosyl)-tetraphosphatase [asymmetrical]</fullName>
    </recommendedName>
    <alternativeName>
        <fullName evidence="5">Diadenosine 5',5'''-P1,P4-tetraphosphate asymmetrical hydrolase</fullName>
    </alternativeName>
</protein>
<dbReference type="GO" id="GO:0006167">
    <property type="term" value="P:AMP biosynthetic process"/>
    <property type="evidence" value="ECO:0007669"/>
    <property type="project" value="TreeGrafter"/>
</dbReference>
<dbReference type="InterPro" id="IPR000086">
    <property type="entry name" value="NUDIX_hydrolase_dom"/>
</dbReference>
<evidence type="ECO:0000256" key="5">
    <source>
        <dbReference type="ARBA" id="ARBA00032644"/>
    </source>
</evidence>
<accession>A0A0V1HTE2</accession>
<feature type="non-terminal residue" evidence="7">
    <location>
        <position position="1"/>
    </location>
</feature>
<proteinExistence type="inferred from homology"/>